<name>A0A9N8ETE1_9STRA</name>
<evidence type="ECO:0000256" key="2">
    <source>
        <dbReference type="ARBA" id="ARBA00022729"/>
    </source>
</evidence>
<feature type="compositionally biased region" description="Acidic residues" evidence="4">
    <location>
        <begin position="36"/>
        <end position="49"/>
    </location>
</feature>
<evidence type="ECO:0000256" key="3">
    <source>
        <dbReference type="ARBA" id="ARBA00022737"/>
    </source>
</evidence>
<reference evidence="6" key="1">
    <citation type="submission" date="2020-06" db="EMBL/GenBank/DDBJ databases">
        <authorList>
            <consortium name="Plant Systems Biology data submission"/>
        </authorList>
    </citation>
    <scope>NUCLEOTIDE SEQUENCE</scope>
    <source>
        <strain evidence="6">D6</strain>
    </source>
</reference>
<dbReference type="Proteomes" id="UP001153069">
    <property type="component" value="Unassembled WGS sequence"/>
</dbReference>
<protein>
    <submittedName>
        <fullName evidence="6">Leucine Rich Repeat</fullName>
    </submittedName>
</protein>
<evidence type="ECO:0000256" key="4">
    <source>
        <dbReference type="SAM" id="MobiDB-lite"/>
    </source>
</evidence>
<dbReference type="Gene3D" id="3.80.10.10">
    <property type="entry name" value="Ribonuclease Inhibitor"/>
    <property type="match status" value="3"/>
</dbReference>
<feature type="compositionally biased region" description="Basic and acidic residues" evidence="4">
    <location>
        <begin position="1"/>
        <end position="13"/>
    </location>
</feature>
<keyword evidence="2" id="KW-0732">Signal</keyword>
<feature type="region of interest" description="Disordered" evidence="4">
    <location>
        <begin position="1"/>
        <end position="53"/>
    </location>
</feature>
<sequence length="501" mass="55782">MPKKKELEPEPHRTVTQPPRPRIPGAYAVEGLGTGDEVEDATEAEENGDDVVAHPVNEDNDLQSGELQNAEPLIFSRRTRIYWRQRLVLFLSLQATVALAVIVVILLVILMVSLPRNTAINQSASQQDGAFQISTSSRVASQSPKKFLVSVNLPDNTMQAMERPQSPQSKAYQWLTKDLNNQSSSLQQLPDWRLVQRFALATFYYSTRGDHWVKHHGWLDWDTNECDWELIFLWGKVDSPELYCNDKGEIKGLEFGHTNNLEGTLSPEISLLGNSLQALGFLREFQLEGTIPTEIGLLTKLTRLELGAAALSGTVQTEFGCVQSLEQLVMSSVSLPSELGKVGNLTIFKVVNTDLTGSLPVEVCRMHQLTQIVVMGSPGLFSGSLLPEIIRNMPKLQLLVLDQRKSGDKMTLPSEIGLLSELSSLYLIDRKLDGTVPKQLGHLTDLKFLTLKGNSIAGTMHPELFDLTNLISLDIEANQMKGSLPRMLFSKLKNLQYLRIN</sequence>
<organism evidence="6 7">
    <name type="scientific">Seminavis robusta</name>
    <dbReference type="NCBI Taxonomy" id="568900"/>
    <lineage>
        <taxon>Eukaryota</taxon>
        <taxon>Sar</taxon>
        <taxon>Stramenopiles</taxon>
        <taxon>Ochrophyta</taxon>
        <taxon>Bacillariophyta</taxon>
        <taxon>Bacillariophyceae</taxon>
        <taxon>Bacillariophycidae</taxon>
        <taxon>Naviculales</taxon>
        <taxon>Naviculaceae</taxon>
        <taxon>Seminavis</taxon>
    </lineage>
</organism>
<evidence type="ECO:0000313" key="7">
    <source>
        <dbReference type="Proteomes" id="UP001153069"/>
    </source>
</evidence>
<evidence type="ECO:0000256" key="5">
    <source>
        <dbReference type="SAM" id="Phobius"/>
    </source>
</evidence>
<accession>A0A9N8ETE1</accession>
<keyword evidence="1" id="KW-0433">Leucine-rich repeat</keyword>
<keyword evidence="7" id="KW-1185">Reference proteome</keyword>
<gene>
    <name evidence="6" type="ORF">SEMRO_1765_G296150.1</name>
</gene>
<proteinExistence type="predicted"/>
<keyword evidence="5" id="KW-0472">Membrane</keyword>
<dbReference type="PANTHER" id="PTHR47988">
    <property type="entry name" value="SOMATIC EMBRYOGENESIS RECEPTOR KINASE 1"/>
    <property type="match status" value="1"/>
</dbReference>
<dbReference type="InterPro" id="IPR032675">
    <property type="entry name" value="LRR_dom_sf"/>
</dbReference>
<evidence type="ECO:0000256" key="1">
    <source>
        <dbReference type="ARBA" id="ARBA00022614"/>
    </source>
</evidence>
<comment type="caution">
    <text evidence="6">The sequence shown here is derived from an EMBL/GenBank/DDBJ whole genome shotgun (WGS) entry which is preliminary data.</text>
</comment>
<evidence type="ECO:0000313" key="6">
    <source>
        <dbReference type="EMBL" id="CAB9526020.1"/>
    </source>
</evidence>
<keyword evidence="3" id="KW-0677">Repeat</keyword>
<keyword evidence="5" id="KW-1133">Transmembrane helix</keyword>
<keyword evidence="5" id="KW-0812">Transmembrane</keyword>
<feature type="transmembrane region" description="Helical" evidence="5">
    <location>
        <begin position="87"/>
        <end position="112"/>
    </location>
</feature>
<dbReference type="EMBL" id="CAICTM010001763">
    <property type="protein sequence ID" value="CAB9526020.1"/>
    <property type="molecule type" value="Genomic_DNA"/>
</dbReference>
<dbReference type="SUPFAM" id="SSF52058">
    <property type="entry name" value="L domain-like"/>
    <property type="match status" value="1"/>
</dbReference>
<dbReference type="FunFam" id="3.80.10.10:FF:000041">
    <property type="entry name" value="LRR receptor-like serine/threonine-protein kinase ERECTA"/>
    <property type="match status" value="1"/>
</dbReference>
<dbReference type="OrthoDB" id="203703at2759"/>
<dbReference type="AlphaFoldDB" id="A0A9N8ETE1"/>